<keyword evidence="8" id="KW-1185">Reference proteome</keyword>
<dbReference type="InterPro" id="IPR001242">
    <property type="entry name" value="Condensation_dom"/>
</dbReference>
<dbReference type="InterPro" id="IPR009081">
    <property type="entry name" value="PP-bd_ACP"/>
</dbReference>
<dbReference type="InterPro" id="IPR000873">
    <property type="entry name" value="AMP-dep_synth/lig_dom"/>
</dbReference>
<evidence type="ECO:0000256" key="3">
    <source>
        <dbReference type="ARBA" id="ARBA00022450"/>
    </source>
</evidence>
<reference evidence="7 8" key="1">
    <citation type="submission" date="2019-10" db="EMBL/GenBank/DDBJ databases">
        <title>Dictyobacter vulcani sp. nov., within the class Ktedonobacteria, isolated from soil of volcanic Mt. Zao.</title>
        <authorList>
            <person name="Zheng Y."/>
            <person name="Wang C.M."/>
            <person name="Sakai Y."/>
            <person name="Abe K."/>
            <person name="Yokota A."/>
            <person name="Yabe S."/>
        </authorList>
    </citation>
    <scope>NUCLEOTIDE SEQUENCE [LARGE SCALE GENOMIC DNA]</scope>
    <source>
        <strain evidence="7 8">W12</strain>
    </source>
</reference>
<keyword evidence="3" id="KW-0596">Phosphopantetheine</keyword>
<organism evidence="7 8">
    <name type="scientific">Dictyobacter vulcani</name>
    <dbReference type="NCBI Taxonomy" id="2607529"/>
    <lineage>
        <taxon>Bacteria</taxon>
        <taxon>Bacillati</taxon>
        <taxon>Chloroflexota</taxon>
        <taxon>Ktedonobacteria</taxon>
        <taxon>Ktedonobacterales</taxon>
        <taxon>Dictyobacteraceae</taxon>
        <taxon>Dictyobacter</taxon>
    </lineage>
</organism>
<gene>
    <name evidence="7" type="ORF">KDW_43400</name>
</gene>
<evidence type="ECO:0000313" key="7">
    <source>
        <dbReference type="EMBL" id="GER90178.1"/>
    </source>
</evidence>
<dbReference type="Gene3D" id="3.40.50.12780">
    <property type="entry name" value="N-terminal domain of ligase-like"/>
    <property type="match status" value="1"/>
</dbReference>
<dbReference type="Gene3D" id="3.30.300.30">
    <property type="match status" value="1"/>
</dbReference>
<comment type="caution">
    <text evidence="7">The sequence shown here is derived from an EMBL/GenBank/DDBJ whole genome shotgun (WGS) entry which is preliminary data.</text>
</comment>
<dbReference type="InterPro" id="IPR020806">
    <property type="entry name" value="PKS_PP-bd"/>
</dbReference>
<dbReference type="GO" id="GO:0017000">
    <property type="term" value="P:antibiotic biosynthetic process"/>
    <property type="evidence" value="ECO:0007669"/>
    <property type="project" value="UniProtKB-KW"/>
</dbReference>
<dbReference type="Pfam" id="PF00668">
    <property type="entry name" value="Condensation"/>
    <property type="match status" value="2"/>
</dbReference>
<dbReference type="PANTHER" id="PTHR45398:SF1">
    <property type="entry name" value="ENZYME, PUTATIVE (JCVI)-RELATED"/>
    <property type="match status" value="1"/>
</dbReference>
<evidence type="ECO:0000256" key="5">
    <source>
        <dbReference type="ARBA" id="ARBA00023194"/>
    </source>
</evidence>
<sequence>MILAANALQLSELDAREEVTLINTVPSAIAELVRSNGLPASIQIVNLAGEPLQRHLVQQIYQQETVKQVRNLYGPTEDTTYSTWTTVAQDDPTVVTIGRPVANTQVYLLNRYLQPVPQGIAGELYLSGSGLARGYLQRPELTAERFVADPFSSEPGARMYRTGDLARYRPDRSIEYLGRIDQQVKVRGFRIELGEIESVLQQHAAIQHAVVMVHEAESLKRLLVYLVVAPGHELPDVQVLREYMLTHVPEYMVPALFVTIDALPLTPNGKIDRKALPTPEQQMLRSHKSFVEPQTALEHTLAAIWRQVLRVEQVSIHDNFFALGGDSIVSLQIVARAKQAGLHVTPKQLFQYPTIAGLAMVVRAETAAPLVDADADALVGPVMLLPIQHWFFEQQLERPEHWNQAVLLNVKRTLEPALLKEAIAHLFSHHATLRLRFIQEAVGWQQQVAELDESQLLTVVDCSTTAVTELSTTIERTAAEVQASLDLSNGPLVRMVYFDPGQEQPARLLIVIHHLVIDGVSWRILLEQLQLICEQLMTGVPVSLPAKTTAYQTWTKLLSEYARRPQVLEQAAYWLAEERQGLKALPRDKATGENTVASTRNIEVSLSREETQSLLYAVPQAYHTQINDVLLTALAQTLAAWSHESAVLINLEGHGREDILEGVDLSATVGWFTSMYPVLLQVADAERPDTLLKSVKEQLFKLPQRGIGYGLLRYLSDDVSLMTQMQALPHAEISFNYLGQFEQPRLEDALFWPASESSGPNSSALNSRQHLLDINGGITNGQLNLSWTYSQNIHEDATIQRLAQEFIQQLRTLIAYCTSDEAGGYTPSDFPLAHLTQEQIDRVLVDQQQIAAVYPLTPLQQGMLFHALYAPNSGDYIVQIGYRFKGNLNVAAFTAAWQQIIKRHDILRTVLVWDGLDEPMQVVHKQVALPFTLLDWRDTPAVVQQAQLAALQASDRAQGFDLAHGPLMRLTLIRCEDDCYEFLWSHHHTLLDGWSLPLVLKEVFDCYEAYIHQQDIQLPALRPYQDYIQWLQQQDTGKVEAYWRQALQGFSTPTQLSIDAGSNAATNHYADQIHEVAPEMTRALQDLARQQQLTLNNLLQGAWALLLASYSRQQDVVFGITASGRSADVAGIESMVGLFINTLPARFKIEPEQDVATWLRTQRDQQTELLQYEYSPLSQVQNWSELPRGTALFEHLFVFENYPITGSGNSGEASLEIQAATSREQTTYPLTLIAYPGQRLALKVLYDQGRFSAHAIAHMLKHLQVLLENIVAAPQRKIAELAYSGEASLEIS</sequence>
<dbReference type="GO" id="GO:0003824">
    <property type="term" value="F:catalytic activity"/>
    <property type="evidence" value="ECO:0007669"/>
    <property type="project" value="InterPro"/>
</dbReference>
<dbReference type="Gene3D" id="3.30.559.30">
    <property type="entry name" value="Nonribosomal peptide synthetase, condensation domain"/>
    <property type="match status" value="2"/>
</dbReference>
<dbReference type="InterPro" id="IPR010060">
    <property type="entry name" value="NRPS_synth"/>
</dbReference>
<comment type="cofactor">
    <cofactor evidence="1">
        <name>pantetheine 4'-phosphate</name>
        <dbReference type="ChEBI" id="CHEBI:47942"/>
    </cofactor>
</comment>
<proteinExistence type="inferred from homology"/>
<dbReference type="GO" id="GO:0044550">
    <property type="term" value="P:secondary metabolite biosynthetic process"/>
    <property type="evidence" value="ECO:0007669"/>
    <property type="project" value="UniProtKB-ARBA"/>
</dbReference>
<dbReference type="NCBIfam" id="TIGR01720">
    <property type="entry name" value="NRPS-para261"/>
    <property type="match status" value="1"/>
</dbReference>
<evidence type="ECO:0000259" key="6">
    <source>
        <dbReference type="PROSITE" id="PS50075"/>
    </source>
</evidence>
<dbReference type="InterPro" id="IPR045851">
    <property type="entry name" value="AMP-bd_C_sf"/>
</dbReference>
<accession>A0A5J4KKA3</accession>
<dbReference type="InterPro" id="IPR036736">
    <property type="entry name" value="ACP-like_sf"/>
</dbReference>
<keyword evidence="5" id="KW-0045">Antibiotic biosynthesis</keyword>
<dbReference type="Proteomes" id="UP000326912">
    <property type="component" value="Unassembled WGS sequence"/>
</dbReference>
<dbReference type="PROSITE" id="PS50075">
    <property type="entry name" value="CARRIER"/>
    <property type="match status" value="1"/>
</dbReference>
<dbReference type="Pfam" id="PF00501">
    <property type="entry name" value="AMP-binding"/>
    <property type="match status" value="1"/>
</dbReference>
<protein>
    <recommendedName>
        <fullName evidence="6">Carrier domain-containing protein</fullName>
    </recommendedName>
</protein>
<dbReference type="CDD" id="cd19534">
    <property type="entry name" value="E_NRPS"/>
    <property type="match status" value="1"/>
</dbReference>
<dbReference type="GO" id="GO:0031177">
    <property type="term" value="F:phosphopantetheine binding"/>
    <property type="evidence" value="ECO:0007669"/>
    <property type="project" value="InterPro"/>
</dbReference>
<dbReference type="Gene3D" id="1.10.1200.10">
    <property type="entry name" value="ACP-like"/>
    <property type="match status" value="1"/>
</dbReference>
<dbReference type="PROSITE" id="PS00012">
    <property type="entry name" value="PHOSPHOPANTETHEINE"/>
    <property type="match status" value="1"/>
</dbReference>
<dbReference type="SUPFAM" id="SSF47336">
    <property type="entry name" value="ACP-like"/>
    <property type="match status" value="1"/>
</dbReference>
<dbReference type="FunFam" id="3.30.300.30:FF:000010">
    <property type="entry name" value="Enterobactin synthetase component F"/>
    <property type="match status" value="1"/>
</dbReference>
<dbReference type="GO" id="GO:0008610">
    <property type="term" value="P:lipid biosynthetic process"/>
    <property type="evidence" value="ECO:0007669"/>
    <property type="project" value="UniProtKB-ARBA"/>
</dbReference>
<dbReference type="EMBL" id="BKZW01000002">
    <property type="protein sequence ID" value="GER90178.1"/>
    <property type="molecule type" value="Genomic_DNA"/>
</dbReference>
<comment type="similarity">
    <text evidence="2">Belongs to the ATP-dependent AMP-binding enzyme family.</text>
</comment>
<dbReference type="SMART" id="SM00823">
    <property type="entry name" value="PKS_PP"/>
    <property type="match status" value="1"/>
</dbReference>
<dbReference type="SUPFAM" id="SSF56801">
    <property type="entry name" value="Acetyl-CoA synthetase-like"/>
    <property type="match status" value="1"/>
</dbReference>
<evidence type="ECO:0000256" key="1">
    <source>
        <dbReference type="ARBA" id="ARBA00001957"/>
    </source>
</evidence>
<dbReference type="InterPro" id="IPR025110">
    <property type="entry name" value="AMP-bd_C"/>
</dbReference>
<dbReference type="InterPro" id="IPR042099">
    <property type="entry name" value="ANL_N_sf"/>
</dbReference>
<evidence type="ECO:0000313" key="8">
    <source>
        <dbReference type="Proteomes" id="UP000326912"/>
    </source>
</evidence>
<dbReference type="CDD" id="cd19543">
    <property type="entry name" value="DCL_NRPS"/>
    <property type="match status" value="1"/>
</dbReference>
<dbReference type="InterPro" id="IPR023213">
    <property type="entry name" value="CAT-like_dom_sf"/>
</dbReference>
<dbReference type="PANTHER" id="PTHR45398">
    <property type="match status" value="1"/>
</dbReference>
<dbReference type="FunFam" id="2.30.38.10:FF:000001">
    <property type="entry name" value="Non-ribosomal peptide synthetase PvdI"/>
    <property type="match status" value="1"/>
</dbReference>
<keyword evidence="4" id="KW-0597">Phosphoprotein</keyword>
<evidence type="ECO:0000256" key="4">
    <source>
        <dbReference type="ARBA" id="ARBA00022553"/>
    </source>
</evidence>
<dbReference type="SUPFAM" id="SSF52777">
    <property type="entry name" value="CoA-dependent acyltransferases"/>
    <property type="match status" value="4"/>
</dbReference>
<dbReference type="Pfam" id="PF00550">
    <property type="entry name" value="PP-binding"/>
    <property type="match status" value="1"/>
</dbReference>
<evidence type="ECO:0000256" key="2">
    <source>
        <dbReference type="ARBA" id="ARBA00006432"/>
    </source>
</evidence>
<dbReference type="Pfam" id="PF13193">
    <property type="entry name" value="AMP-binding_C"/>
    <property type="match status" value="1"/>
</dbReference>
<feature type="domain" description="Carrier" evidence="6">
    <location>
        <begin position="292"/>
        <end position="366"/>
    </location>
</feature>
<dbReference type="FunFam" id="1.10.1200.10:FF:000005">
    <property type="entry name" value="Nonribosomal peptide synthetase 1"/>
    <property type="match status" value="1"/>
</dbReference>
<name>A0A5J4KKA3_9CHLR</name>
<dbReference type="InterPro" id="IPR006162">
    <property type="entry name" value="Ppantetheine_attach_site"/>
</dbReference>
<dbReference type="Gene3D" id="3.30.559.10">
    <property type="entry name" value="Chloramphenicol acetyltransferase-like domain"/>
    <property type="match status" value="2"/>
</dbReference>